<protein>
    <submittedName>
        <fullName evidence="3">Decarboxylase</fullName>
    </submittedName>
</protein>
<evidence type="ECO:0000256" key="1">
    <source>
        <dbReference type="ARBA" id="ARBA00022793"/>
    </source>
</evidence>
<keyword evidence="1" id="KW-0210">Decarboxylase</keyword>
<sequence length="182" mass="19588">MAAAPALNTDAPQVAHPSGAEIIELIKQAGLREIVAVPDIVTSDGLLWPISRDPDFRLTRVCKEDEGVSICGAMSYNGTRAILMMQQTGLMDSLNAIRAIGVDYELPIVMMVGLQGKDPAVHPDQSAAYGVRIIRPVLDAMELSHSLIEEPDDVAHIPDAIAQAYAQSRPHIFLIGRSPEAL</sequence>
<dbReference type="SUPFAM" id="SSF52518">
    <property type="entry name" value="Thiamin diphosphate-binding fold (THDP-binding)"/>
    <property type="match status" value="1"/>
</dbReference>
<dbReference type="Proteomes" id="UP001623232">
    <property type="component" value="Chromosome"/>
</dbReference>
<proteinExistence type="predicted"/>
<dbReference type="PANTHER" id="PTHR42818">
    <property type="entry name" value="SULFOPYRUVATE DECARBOXYLASE SUBUNIT ALPHA"/>
    <property type="match status" value="1"/>
</dbReference>
<evidence type="ECO:0000313" key="3">
    <source>
        <dbReference type="EMBL" id="WZK88182.1"/>
    </source>
</evidence>
<keyword evidence="4" id="KW-1185">Reference proteome</keyword>
<organism evidence="3 4">
    <name type="scientific">Aliisedimentitalea scapharcae</name>
    <dbReference type="NCBI Taxonomy" id="1524259"/>
    <lineage>
        <taxon>Bacteria</taxon>
        <taxon>Pseudomonadati</taxon>
        <taxon>Pseudomonadota</taxon>
        <taxon>Alphaproteobacteria</taxon>
        <taxon>Rhodobacterales</taxon>
        <taxon>Roseobacteraceae</taxon>
        <taxon>Aliisedimentitalea</taxon>
    </lineage>
</organism>
<dbReference type="InterPro" id="IPR051818">
    <property type="entry name" value="TPP_dependent_decarboxylase"/>
</dbReference>
<accession>A0ABZ2XQL0</accession>
<name>A0ABZ2XQL0_9RHOB</name>
<reference evidence="3 4" key="1">
    <citation type="submission" date="2023-04" db="EMBL/GenBank/DDBJ databases">
        <title>Complete genome sequence of Alisedimentitalea scapharcae.</title>
        <authorList>
            <person name="Rong J.-C."/>
            <person name="Yi M.-L."/>
            <person name="Zhao Q."/>
        </authorList>
    </citation>
    <scope>NUCLEOTIDE SEQUENCE [LARGE SCALE GENOMIC DNA]</scope>
    <source>
        <strain evidence="3 4">KCTC 42119</strain>
    </source>
</reference>
<dbReference type="RefSeq" id="WP_406645551.1">
    <property type="nucleotide sequence ID" value="NZ_CP123584.1"/>
</dbReference>
<dbReference type="EMBL" id="CP123584">
    <property type="protein sequence ID" value="WZK88182.1"/>
    <property type="molecule type" value="Genomic_DNA"/>
</dbReference>
<gene>
    <name evidence="3" type="ORF">QEZ52_16455</name>
</gene>
<keyword evidence="2" id="KW-0456">Lyase</keyword>
<dbReference type="PANTHER" id="PTHR42818:SF1">
    <property type="entry name" value="SULFOPYRUVATE DECARBOXYLASE"/>
    <property type="match status" value="1"/>
</dbReference>
<evidence type="ECO:0000256" key="2">
    <source>
        <dbReference type="ARBA" id="ARBA00023239"/>
    </source>
</evidence>
<dbReference type="InterPro" id="IPR029061">
    <property type="entry name" value="THDP-binding"/>
</dbReference>
<evidence type="ECO:0000313" key="4">
    <source>
        <dbReference type="Proteomes" id="UP001623232"/>
    </source>
</evidence>